<sequence length="236" mass="27685">MKKLKVFLDKFIFKINILLFGPLPTKQELLIKKALREKGFNIKKLKIRCDHNLGFNYINGIQIGVKYPDSFYEEAVKLIPESKAMNFYFNGKMNESGQRFLMLKPFTKFEKTCIIASEEGRVQNKKDQFNSKYFAELADAKFGFCPHQADWNGDKDFLWTYRFIECCFVETIPVLFKETPLSDKFVDGFNFVWNDELLNLDSISQCQAPDPKTNRLLAKERFCLTDDECKRILETL</sequence>
<evidence type="ECO:0000313" key="1">
    <source>
        <dbReference type="EMBL" id="SEJ50670.1"/>
    </source>
</evidence>
<dbReference type="Proteomes" id="UP000199403">
    <property type="component" value="Unassembled WGS sequence"/>
</dbReference>
<accession>A0A1H6ZM59</accession>
<dbReference type="AlphaFoldDB" id="A0A1H6ZM59"/>
<dbReference type="STRING" id="1416801.SAMN05192553_104358"/>
<dbReference type="RefSeq" id="WP_092175784.1">
    <property type="nucleotide sequence ID" value="NZ_FNZH01000004.1"/>
</dbReference>
<name>A0A1H6ZM59_9BACT</name>
<keyword evidence="2" id="KW-1185">Reference proteome</keyword>
<evidence type="ECO:0000313" key="2">
    <source>
        <dbReference type="Proteomes" id="UP000199403"/>
    </source>
</evidence>
<dbReference type="EMBL" id="FNZH01000004">
    <property type="protein sequence ID" value="SEJ50670.1"/>
    <property type="molecule type" value="Genomic_DNA"/>
</dbReference>
<proteinExistence type="predicted"/>
<organism evidence="1 2">
    <name type="scientific">Cyclobacterium xiamenense</name>
    <dbReference type="NCBI Taxonomy" id="1297121"/>
    <lineage>
        <taxon>Bacteria</taxon>
        <taxon>Pseudomonadati</taxon>
        <taxon>Bacteroidota</taxon>
        <taxon>Cytophagia</taxon>
        <taxon>Cytophagales</taxon>
        <taxon>Cyclobacteriaceae</taxon>
        <taxon>Cyclobacterium</taxon>
    </lineage>
</organism>
<protein>
    <submittedName>
        <fullName evidence="1">Uncharacterized protein</fullName>
    </submittedName>
</protein>
<reference evidence="2" key="1">
    <citation type="submission" date="2016-10" db="EMBL/GenBank/DDBJ databases">
        <authorList>
            <person name="Varghese N."/>
            <person name="Submissions S."/>
        </authorList>
    </citation>
    <scope>NUCLEOTIDE SEQUENCE [LARGE SCALE GENOMIC DNA]</scope>
    <source>
        <strain evidence="2">IBRC-M 10761</strain>
    </source>
</reference>
<gene>
    <name evidence="1" type="ORF">SAMN05192553_104358</name>
</gene>